<feature type="transmembrane region" description="Helical" evidence="9">
    <location>
        <begin position="605"/>
        <end position="624"/>
    </location>
</feature>
<keyword evidence="11" id="KW-1185">Reference proteome</keyword>
<comment type="caution">
    <text evidence="10">The sequence shown here is derived from an EMBL/GenBank/DDBJ whole genome shotgun (WGS) entry which is preliminary data.</text>
</comment>
<dbReference type="InterPro" id="IPR001734">
    <property type="entry name" value="Na/solute_symporter"/>
</dbReference>
<keyword evidence="5 9" id="KW-1133">Transmembrane helix</keyword>
<dbReference type="PANTHER" id="PTHR46154:SF4">
    <property type="entry name" value="UREA ACTIVE TRANSPORTER"/>
    <property type="match status" value="1"/>
</dbReference>
<comment type="subcellular location">
    <subcellularLocation>
        <location evidence="1">Membrane</location>
        <topology evidence="1">Multi-pass membrane protein</topology>
    </subcellularLocation>
</comment>
<dbReference type="PANTHER" id="PTHR46154">
    <property type="match status" value="1"/>
</dbReference>
<accession>A0AAV5RMA0</accession>
<comment type="similarity">
    <text evidence="2 7">Belongs to the sodium:solute symporter (SSF) (TC 2.A.21) family.</text>
</comment>
<evidence type="ECO:0000256" key="8">
    <source>
        <dbReference type="SAM" id="Coils"/>
    </source>
</evidence>
<feature type="transmembrane region" description="Helical" evidence="9">
    <location>
        <begin position="405"/>
        <end position="424"/>
    </location>
</feature>
<feature type="transmembrane region" description="Helical" evidence="9">
    <location>
        <begin position="504"/>
        <end position="521"/>
    </location>
</feature>
<evidence type="ECO:0000256" key="4">
    <source>
        <dbReference type="ARBA" id="ARBA00022692"/>
    </source>
</evidence>
<dbReference type="PROSITE" id="PS50283">
    <property type="entry name" value="NA_SOLUT_SYMP_3"/>
    <property type="match status" value="1"/>
</dbReference>
<feature type="transmembrane region" description="Helical" evidence="9">
    <location>
        <begin position="461"/>
        <end position="484"/>
    </location>
</feature>
<evidence type="ECO:0000256" key="9">
    <source>
        <dbReference type="SAM" id="Phobius"/>
    </source>
</evidence>
<dbReference type="Gene3D" id="1.20.1730.10">
    <property type="entry name" value="Sodium/glucose cotransporter"/>
    <property type="match status" value="1"/>
</dbReference>
<keyword evidence="6 9" id="KW-0472">Membrane</keyword>
<keyword evidence="8" id="KW-0175">Coiled coil</keyword>
<evidence type="ECO:0000313" key="10">
    <source>
        <dbReference type="EMBL" id="GMM52659.1"/>
    </source>
</evidence>
<feature type="transmembrane region" description="Helical" evidence="9">
    <location>
        <begin position="93"/>
        <end position="113"/>
    </location>
</feature>
<feature type="transmembrane region" description="Helical" evidence="9">
    <location>
        <begin position="430"/>
        <end position="449"/>
    </location>
</feature>
<dbReference type="Pfam" id="PF00474">
    <property type="entry name" value="SSF"/>
    <property type="match status" value="1"/>
</dbReference>
<dbReference type="GO" id="GO:0015204">
    <property type="term" value="F:urea transmembrane transporter activity"/>
    <property type="evidence" value="ECO:0007669"/>
    <property type="project" value="InterPro"/>
</dbReference>
<dbReference type="NCBIfam" id="TIGR00813">
    <property type="entry name" value="sss"/>
    <property type="match status" value="1"/>
</dbReference>
<keyword evidence="4 9" id="KW-0812">Transmembrane</keyword>
<dbReference type="EMBL" id="BTGC01000008">
    <property type="protein sequence ID" value="GMM52659.1"/>
    <property type="molecule type" value="Genomic_DNA"/>
</dbReference>
<feature type="transmembrane region" description="Helical" evidence="9">
    <location>
        <begin position="291"/>
        <end position="315"/>
    </location>
</feature>
<organism evidence="10 11">
    <name type="scientific">Starmerella bacillaris</name>
    <name type="common">Yeast</name>
    <name type="synonym">Candida zemplinina</name>
    <dbReference type="NCBI Taxonomy" id="1247836"/>
    <lineage>
        <taxon>Eukaryota</taxon>
        <taxon>Fungi</taxon>
        <taxon>Dikarya</taxon>
        <taxon>Ascomycota</taxon>
        <taxon>Saccharomycotina</taxon>
        <taxon>Dipodascomycetes</taxon>
        <taxon>Dipodascales</taxon>
        <taxon>Trichomonascaceae</taxon>
        <taxon>Starmerella</taxon>
    </lineage>
</organism>
<dbReference type="GO" id="GO:0015489">
    <property type="term" value="F:putrescine transmembrane transporter activity"/>
    <property type="evidence" value="ECO:0007669"/>
    <property type="project" value="TreeGrafter"/>
</dbReference>
<evidence type="ECO:0000313" key="11">
    <source>
        <dbReference type="Proteomes" id="UP001362899"/>
    </source>
</evidence>
<keyword evidence="3" id="KW-0813">Transport</keyword>
<feature type="transmembrane region" description="Helical" evidence="9">
    <location>
        <begin position="198"/>
        <end position="217"/>
    </location>
</feature>
<dbReference type="InterPro" id="IPR038377">
    <property type="entry name" value="Na/Glc_symporter_sf"/>
</dbReference>
<feature type="transmembrane region" description="Helical" evidence="9">
    <location>
        <begin position="257"/>
        <end position="279"/>
    </location>
</feature>
<feature type="transmembrane region" description="Helical" evidence="9">
    <location>
        <begin position="358"/>
        <end position="384"/>
    </location>
</feature>
<proteinExistence type="inferred from homology"/>
<dbReference type="AlphaFoldDB" id="A0AAV5RMA0"/>
<evidence type="ECO:0000256" key="1">
    <source>
        <dbReference type="ARBA" id="ARBA00004141"/>
    </source>
</evidence>
<dbReference type="GO" id="GO:0005886">
    <property type="term" value="C:plasma membrane"/>
    <property type="evidence" value="ECO:0007669"/>
    <property type="project" value="TreeGrafter"/>
</dbReference>
<dbReference type="Proteomes" id="UP001362899">
    <property type="component" value="Unassembled WGS sequence"/>
</dbReference>
<feature type="transmembrane region" description="Helical" evidence="9">
    <location>
        <begin position="133"/>
        <end position="156"/>
    </location>
</feature>
<gene>
    <name evidence="10" type="ORF">DASB73_036220</name>
</gene>
<sequence>MEAGNHRLPPLPQGIGYGIVVGVGLAFALGMIFVTFALRRYQREKVDAAEFATAGRSVKSGLIASAVVSSWTWAATLLVSTTQAYNNGVFGPISYAAGAGVQIVLFATIAIELKRKAPGAYTYLEVVKARFGVVAHGVYMFYALATNILVMAMLIAGSSAATESLTGMHPVAACFLIPLGVTLYTLAGGLKATFLTDYIHTMILFVIIFLFAFTVFANNSYLGSPGRVWELLTEVALEYPREGNKDGSYLTMKSRPAGIFLVINLAGNFGTVFLDTGYWNKAIAASPAAALPGYFLGGLSWFAIPWLCATTMGLAGRVLEHTPYWPTWPRAMTDDEVSAGLTLPYTAVAILGRGGGSAALLMIFMAVTSAASAEMVAVSSIWTYDVYRGYLNAKATSKQLIMQTHISVVIFVLVMIGFSIGLYYGGVGMGYLYTLMGVIISSAVLPVALTMFWSGLNKWSAILAPPIGMALGIATWAAITAGLFDSEFTLATTGSDYPMLGGNVVSLCSPIIIIAICQLIWGHAHYDFELLAEFKTLREILPDIEEEEEGSVSTDNDDATKGINQAKLEVAKSRATIREHEEQAAQKHQEEYDEGERLLKRSAKYARIACVVVTLILLIIWPMPMYGSGYIFSKQFFTGWIVVAIIWLFFSLFVVELLPLWQGRFAIAHVMRGMCWDLTGKSHKLKEWQEDHPEDLHYAFSPVPSPIQGMAPPETALDTVLTKQE</sequence>
<feature type="coiled-coil region" evidence="8">
    <location>
        <begin position="563"/>
        <end position="598"/>
    </location>
</feature>
<protein>
    <submittedName>
        <fullName evidence="10">Dur3 protein</fullName>
    </submittedName>
</protein>
<evidence type="ECO:0000256" key="7">
    <source>
        <dbReference type="RuleBase" id="RU362091"/>
    </source>
</evidence>
<evidence type="ECO:0000256" key="3">
    <source>
        <dbReference type="ARBA" id="ARBA00022448"/>
    </source>
</evidence>
<evidence type="ECO:0000256" key="6">
    <source>
        <dbReference type="ARBA" id="ARBA00023136"/>
    </source>
</evidence>
<feature type="transmembrane region" description="Helical" evidence="9">
    <location>
        <begin position="15"/>
        <end position="39"/>
    </location>
</feature>
<evidence type="ECO:0000256" key="2">
    <source>
        <dbReference type="ARBA" id="ARBA00006434"/>
    </source>
</evidence>
<feature type="transmembrane region" description="Helical" evidence="9">
    <location>
        <begin position="60"/>
        <end position="81"/>
    </location>
</feature>
<feature type="transmembrane region" description="Helical" evidence="9">
    <location>
        <begin position="636"/>
        <end position="661"/>
    </location>
</feature>
<feature type="transmembrane region" description="Helical" evidence="9">
    <location>
        <begin position="168"/>
        <end position="186"/>
    </location>
</feature>
<dbReference type="GO" id="GO:0015606">
    <property type="term" value="F:spermidine transmembrane transporter activity"/>
    <property type="evidence" value="ECO:0007669"/>
    <property type="project" value="TreeGrafter"/>
</dbReference>
<evidence type="ECO:0000256" key="5">
    <source>
        <dbReference type="ARBA" id="ARBA00022989"/>
    </source>
</evidence>
<name>A0AAV5RMA0_STABA</name>
<reference evidence="10 11" key="1">
    <citation type="journal article" date="2023" name="Elife">
        <title>Identification of key yeast species and microbe-microbe interactions impacting larval growth of Drosophila in the wild.</title>
        <authorList>
            <person name="Mure A."/>
            <person name="Sugiura Y."/>
            <person name="Maeda R."/>
            <person name="Honda K."/>
            <person name="Sakurai N."/>
            <person name="Takahashi Y."/>
            <person name="Watada M."/>
            <person name="Katoh T."/>
            <person name="Gotoh A."/>
            <person name="Gotoh Y."/>
            <person name="Taniguchi I."/>
            <person name="Nakamura K."/>
            <person name="Hayashi T."/>
            <person name="Katayama T."/>
            <person name="Uemura T."/>
            <person name="Hattori Y."/>
        </authorList>
    </citation>
    <scope>NUCLEOTIDE SEQUENCE [LARGE SCALE GENOMIC DNA]</scope>
    <source>
        <strain evidence="10 11">SB-73</strain>
    </source>
</reference>
<dbReference type="InterPro" id="IPR031155">
    <property type="entry name" value="DUR"/>
</dbReference>
<dbReference type="CDD" id="cd11476">
    <property type="entry name" value="SLC5sbd_DUR3"/>
    <property type="match status" value="1"/>
</dbReference>